<protein>
    <submittedName>
        <fullName evidence="1">Uncharacterized protein</fullName>
    </submittedName>
</protein>
<organism evidence="1 2">
    <name type="scientific">Tanacetum coccineum</name>
    <dbReference type="NCBI Taxonomy" id="301880"/>
    <lineage>
        <taxon>Eukaryota</taxon>
        <taxon>Viridiplantae</taxon>
        <taxon>Streptophyta</taxon>
        <taxon>Embryophyta</taxon>
        <taxon>Tracheophyta</taxon>
        <taxon>Spermatophyta</taxon>
        <taxon>Magnoliopsida</taxon>
        <taxon>eudicotyledons</taxon>
        <taxon>Gunneridae</taxon>
        <taxon>Pentapetalae</taxon>
        <taxon>asterids</taxon>
        <taxon>campanulids</taxon>
        <taxon>Asterales</taxon>
        <taxon>Asteraceae</taxon>
        <taxon>Asteroideae</taxon>
        <taxon>Anthemideae</taxon>
        <taxon>Anthemidinae</taxon>
        <taxon>Tanacetum</taxon>
    </lineage>
</organism>
<evidence type="ECO:0000313" key="1">
    <source>
        <dbReference type="EMBL" id="GJS68012.1"/>
    </source>
</evidence>
<reference evidence="1" key="2">
    <citation type="submission" date="2022-01" db="EMBL/GenBank/DDBJ databases">
        <authorList>
            <person name="Yamashiro T."/>
            <person name="Shiraishi A."/>
            <person name="Satake H."/>
            <person name="Nakayama K."/>
        </authorList>
    </citation>
    <scope>NUCLEOTIDE SEQUENCE</scope>
</reference>
<name>A0ABQ4XRL0_9ASTR</name>
<comment type="caution">
    <text evidence="1">The sequence shown here is derived from an EMBL/GenBank/DDBJ whole genome shotgun (WGS) entry which is preliminary data.</text>
</comment>
<evidence type="ECO:0000313" key="2">
    <source>
        <dbReference type="Proteomes" id="UP001151760"/>
    </source>
</evidence>
<keyword evidence="2" id="KW-1185">Reference proteome</keyword>
<gene>
    <name evidence="1" type="ORF">Tco_0682577</name>
</gene>
<reference evidence="1" key="1">
    <citation type="journal article" date="2022" name="Int. J. Mol. Sci.">
        <title>Draft Genome of Tanacetum Coccineum: Genomic Comparison of Closely Related Tanacetum-Family Plants.</title>
        <authorList>
            <person name="Yamashiro T."/>
            <person name="Shiraishi A."/>
            <person name="Nakayama K."/>
            <person name="Satake H."/>
        </authorList>
    </citation>
    <scope>NUCLEOTIDE SEQUENCE</scope>
</reference>
<dbReference type="EMBL" id="BQNB010009760">
    <property type="protein sequence ID" value="GJS68012.1"/>
    <property type="molecule type" value="Genomic_DNA"/>
</dbReference>
<sequence>MFAIDELTGRFDVCSNSVSGRTSTNDYCAETVQNSSIYFPTLSIDITPTTINLELQKWTQAHSLENIIVDKYRRPVLYQEIAGHQTRYNILIIPAQMDFPKLRFDEYGDVLKNKARFSGKRLSSMEAGIDVEEHFSSLLD</sequence>
<proteinExistence type="predicted"/>
<dbReference type="Proteomes" id="UP001151760">
    <property type="component" value="Unassembled WGS sequence"/>
</dbReference>
<accession>A0ABQ4XRL0</accession>